<gene>
    <name evidence="1" type="ORF">GCM10009682_03450</name>
</gene>
<dbReference type="EMBL" id="BAAALT010000004">
    <property type="protein sequence ID" value="GAA1784605.1"/>
    <property type="molecule type" value="Genomic_DNA"/>
</dbReference>
<evidence type="ECO:0000313" key="2">
    <source>
        <dbReference type="Proteomes" id="UP001500218"/>
    </source>
</evidence>
<comment type="caution">
    <text evidence="1">The sequence shown here is derived from an EMBL/GenBank/DDBJ whole genome shotgun (WGS) entry which is preliminary data.</text>
</comment>
<sequence length="114" mass="12181">MSAEADGSREEREFAAAVHALREEMARLADRVAALESAAAATSPGTTQTAAQVAAPEPVAELSEELILVISAALAAYLGKKPYIRQIRLVSTPTWTHQGRITIQGSHLLATHHR</sequence>
<proteinExistence type="predicted"/>
<evidence type="ECO:0000313" key="1">
    <source>
        <dbReference type="EMBL" id="GAA1784605.1"/>
    </source>
</evidence>
<protein>
    <submittedName>
        <fullName evidence="1">Uncharacterized protein</fullName>
    </submittedName>
</protein>
<name>A0ABN2LDR8_9ACTN</name>
<accession>A0ABN2LDR8</accession>
<reference evidence="1 2" key="1">
    <citation type="journal article" date="2019" name="Int. J. Syst. Evol. Microbiol.">
        <title>The Global Catalogue of Microorganisms (GCM) 10K type strain sequencing project: providing services to taxonomists for standard genome sequencing and annotation.</title>
        <authorList>
            <consortium name="The Broad Institute Genomics Platform"/>
            <consortium name="The Broad Institute Genome Sequencing Center for Infectious Disease"/>
            <person name="Wu L."/>
            <person name="Ma J."/>
        </authorList>
    </citation>
    <scope>NUCLEOTIDE SEQUENCE [LARGE SCALE GENOMIC DNA]</scope>
    <source>
        <strain evidence="1 2">JCM 13250</strain>
    </source>
</reference>
<keyword evidence="2" id="KW-1185">Reference proteome</keyword>
<dbReference type="Proteomes" id="UP001500218">
    <property type="component" value="Unassembled WGS sequence"/>
</dbReference>
<organism evidence="1 2">
    <name type="scientific">Luedemannella flava</name>
    <dbReference type="NCBI Taxonomy" id="349316"/>
    <lineage>
        <taxon>Bacteria</taxon>
        <taxon>Bacillati</taxon>
        <taxon>Actinomycetota</taxon>
        <taxon>Actinomycetes</taxon>
        <taxon>Micromonosporales</taxon>
        <taxon>Micromonosporaceae</taxon>
        <taxon>Luedemannella</taxon>
    </lineage>
</organism>